<gene>
    <name evidence="4" type="ORF">Kpho01_30230</name>
</gene>
<dbReference type="Proteomes" id="UP001165143">
    <property type="component" value="Unassembled WGS sequence"/>
</dbReference>
<reference evidence="4" key="1">
    <citation type="submission" date="2023-02" db="EMBL/GenBank/DDBJ databases">
        <title>Kitasatospora phosalacinea NBRC 14362.</title>
        <authorList>
            <person name="Ichikawa N."/>
            <person name="Sato H."/>
            <person name="Tonouchi N."/>
        </authorList>
    </citation>
    <scope>NUCLEOTIDE SEQUENCE</scope>
    <source>
        <strain evidence="4">NBRC 14362</strain>
    </source>
</reference>
<evidence type="ECO:0000256" key="2">
    <source>
        <dbReference type="SAM" id="MobiDB-lite"/>
    </source>
</evidence>
<dbReference type="Gene3D" id="3.40.630.30">
    <property type="match status" value="1"/>
</dbReference>
<dbReference type="InterPro" id="IPR000182">
    <property type="entry name" value="GNAT_dom"/>
</dbReference>
<dbReference type="EMBL" id="BSRX01000016">
    <property type="protein sequence ID" value="GLW55012.1"/>
    <property type="molecule type" value="Genomic_DNA"/>
</dbReference>
<dbReference type="GO" id="GO:0008080">
    <property type="term" value="F:N-acetyltransferase activity"/>
    <property type="evidence" value="ECO:0007669"/>
    <property type="project" value="InterPro"/>
</dbReference>
<protein>
    <submittedName>
        <fullName evidence="4">N-acetyltransferase</fullName>
    </submittedName>
</protein>
<keyword evidence="1" id="KW-0808">Transferase</keyword>
<dbReference type="InterPro" id="IPR050769">
    <property type="entry name" value="NAT_camello-type"/>
</dbReference>
<feature type="region of interest" description="Disordered" evidence="2">
    <location>
        <begin position="165"/>
        <end position="184"/>
    </location>
</feature>
<accession>A0A9W6PHL8</accession>
<evidence type="ECO:0000259" key="3">
    <source>
        <dbReference type="PROSITE" id="PS51186"/>
    </source>
</evidence>
<evidence type="ECO:0000313" key="4">
    <source>
        <dbReference type="EMBL" id="GLW55012.1"/>
    </source>
</evidence>
<dbReference type="AlphaFoldDB" id="A0A9W6PHL8"/>
<evidence type="ECO:0000313" key="5">
    <source>
        <dbReference type="Proteomes" id="UP001165143"/>
    </source>
</evidence>
<dbReference type="OrthoDB" id="6703393at2"/>
<dbReference type="PROSITE" id="PS51186">
    <property type="entry name" value="GNAT"/>
    <property type="match status" value="1"/>
</dbReference>
<feature type="domain" description="N-acetyltransferase" evidence="3">
    <location>
        <begin position="8"/>
        <end position="181"/>
    </location>
</feature>
<dbReference type="CDD" id="cd04301">
    <property type="entry name" value="NAT_SF"/>
    <property type="match status" value="1"/>
</dbReference>
<proteinExistence type="predicted"/>
<sequence length="184" mass="20761">MTRHQSCYEVRFANERDVPGARSLILDTLYREFGYGYVPHWHADVIDLARHYLDHPRHALVVAVRDGEVVGTTALNSTGPAHPPHPRHLADRYPSGRTAQLLRVYVRAEHRRNRLARRMVALACDFAARDGGYDRVYLHTNTDVPGAEPFWRALADEVFDARPTGEHGPGVSTVHFEIPLPTPA</sequence>
<organism evidence="4 5">
    <name type="scientific">Kitasatospora phosalacinea</name>
    <dbReference type="NCBI Taxonomy" id="2065"/>
    <lineage>
        <taxon>Bacteria</taxon>
        <taxon>Bacillati</taxon>
        <taxon>Actinomycetota</taxon>
        <taxon>Actinomycetes</taxon>
        <taxon>Kitasatosporales</taxon>
        <taxon>Streptomycetaceae</taxon>
        <taxon>Kitasatospora</taxon>
    </lineage>
</organism>
<comment type="caution">
    <text evidence="4">The sequence shown here is derived from an EMBL/GenBank/DDBJ whole genome shotgun (WGS) entry which is preliminary data.</text>
</comment>
<dbReference type="PANTHER" id="PTHR13947">
    <property type="entry name" value="GNAT FAMILY N-ACETYLTRANSFERASE"/>
    <property type="match status" value="1"/>
</dbReference>
<name>A0A9W6PHL8_9ACTN</name>
<dbReference type="SUPFAM" id="SSF55729">
    <property type="entry name" value="Acyl-CoA N-acyltransferases (Nat)"/>
    <property type="match status" value="1"/>
</dbReference>
<dbReference type="RefSeq" id="WP_033253369.1">
    <property type="nucleotide sequence ID" value="NZ_BSRX01000016.1"/>
</dbReference>
<dbReference type="PANTHER" id="PTHR13947:SF37">
    <property type="entry name" value="LD18367P"/>
    <property type="match status" value="1"/>
</dbReference>
<dbReference type="InterPro" id="IPR016181">
    <property type="entry name" value="Acyl_CoA_acyltransferase"/>
</dbReference>
<dbReference type="Pfam" id="PF00583">
    <property type="entry name" value="Acetyltransf_1"/>
    <property type="match status" value="1"/>
</dbReference>
<evidence type="ECO:0000256" key="1">
    <source>
        <dbReference type="ARBA" id="ARBA00022679"/>
    </source>
</evidence>